<keyword evidence="1" id="KW-0805">Transcription regulation</keyword>
<dbReference type="PROSITE" id="PS00041">
    <property type="entry name" value="HTH_ARAC_FAMILY_1"/>
    <property type="match status" value="1"/>
</dbReference>
<keyword evidence="2" id="KW-0238">DNA-binding</keyword>
<evidence type="ECO:0000256" key="1">
    <source>
        <dbReference type="ARBA" id="ARBA00023015"/>
    </source>
</evidence>
<dbReference type="RefSeq" id="WP_212570161.1">
    <property type="nucleotide sequence ID" value="NZ_CP073084.1"/>
</dbReference>
<dbReference type="EMBL" id="CP073084">
    <property type="protein sequence ID" value="QUE54024.1"/>
    <property type="molecule type" value="Genomic_DNA"/>
</dbReference>
<keyword evidence="6" id="KW-1185">Reference proteome</keyword>
<proteinExistence type="predicted"/>
<evidence type="ECO:0000313" key="6">
    <source>
        <dbReference type="Proteomes" id="UP000677616"/>
    </source>
</evidence>
<evidence type="ECO:0000256" key="2">
    <source>
        <dbReference type="ARBA" id="ARBA00023125"/>
    </source>
</evidence>
<dbReference type="PANTHER" id="PTHR43280">
    <property type="entry name" value="ARAC-FAMILY TRANSCRIPTIONAL REGULATOR"/>
    <property type="match status" value="1"/>
</dbReference>
<dbReference type="Proteomes" id="UP000677616">
    <property type="component" value="Chromosome"/>
</dbReference>
<dbReference type="InterPro" id="IPR018062">
    <property type="entry name" value="HTH_AraC-typ_CS"/>
</dbReference>
<dbReference type="InterPro" id="IPR018060">
    <property type="entry name" value="HTH_AraC"/>
</dbReference>
<name>A0ABX7YLA9_9STRE</name>
<dbReference type="SMART" id="SM00342">
    <property type="entry name" value="HTH_ARAC"/>
    <property type="match status" value="1"/>
</dbReference>
<dbReference type="InterPro" id="IPR009057">
    <property type="entry name" value="Homeodomain-like_sf"/>
</dbReference>
<organism evidence="5 6">
    <name type="scientific">Streptococcus oriscaviae</name>
    <dbReference type="NCBI Taxonomy" id="2781599"/>
    <lineage>
        <taxon>Bacteria</taxon>
        <taxon>Bacillati</taxon>
        <taxon>Bacillota</taxon>
        <taxon>Bacilli</taxon>
        <taxon>Lactobacillales</taxon>
        <taxon>Streptococcaceae</taxon>
        <taxon>Streptococcus</taxon>
    </lineage>
</organism>
<keyword evidence="3" id="KW-0804">Transcription</keyword>
<evidence type="ECO:0000313" key="5">
    <source>
        <dbReference type="EMBL" id="QUE54024.1"/>
    </source>
</evidence>
<dbReference type="PROSITE" id="PS01124">
    <property type="entry name" value="HTH_ARAC_FAMILY_2"/>
    <property type="match status" value="1"/>
</dbReference>
<dbReference type="Gene3D" id="1.10.10.60">
    <property type="entry name" value="Homeodomain-like"/>
    <property type="match status" value="2"/>
</dbReference>
<protein>
    <submittedName>
        <fullName evidence="5">Helix-turn-helix transcriptional regulator</fullName>
    </submittedName>
</protein>
<feature type="domain" description="HTH araC/xylS-type" evidence="4">
    <location>
        <begin position="144"/>
        <end position="242"/>
    </location>
</feature>
<sequence length="248" mass="28780">MQYLTDKDFETFVDLLKIRKDELQHSRVPLEYEAELLKQIENGEYQQLEGQSFIKLESTLMENEIEVKLKLQFTLVSAITLFSRAAISGGLSPDEAFSISDAMLYYIAKSKDTKEFNELFQFAAIFFAKKVSSSKEEHLPHHVKKICTYISNHIFHKITITDLANYANLSPNYMCKLFHSHMGVTIHKYIQSEKVEIACNFLSQTDVSILDISTYLGFKTVSNFSVIFKKWKKMTPSEYRKVHFKNVI</sequence>
<accession>A0ABX7YLA9</accession>
<evidence type="ECO:0000256" key="3">
    <source>
        <dbReference type="ARBA" id="ARBA00023163"/>
    </source>
</evidence>
<dbReference type="PANTHER" id="PTHR43280:SF34">
    <property type="entry name" value="ARAC-FAMILY TRANSCRIPTIONAL REGULATOR"/>
    <property type="match status" value="1"/>
</dbReference>
<evidence type="ECO:0000259" key="4">
    <source>
        <dbReference type="PROSITE" id="PS01124"/>
    </source>
</evidence>
<reference evidence="5 6" key="1">
    <citation type="submission" date="2021-04" db="EMBL/GenBank/DDBJ databases">
        <title>Complete genome sequence of a novel Streptococcus species.</title>
        <authorList>
            <person name="Teng J.L.L."/>
        </authorList>
    </citation>
    <scope>NUCLEOTIDE SEQUENCE [LARGE SCALE GENOMIC DNA]</scope>
    <source>
        <strain evidence="5 6">HKU75</strain>
    </source>
</reference>
<dbReference type="SUPFAM" id="SSF46689">
    <property type="entry name" value="Homeodomain-like"/>
    <property type="match status" value="2"/>
</dbReference>
<dbReference type="Pfam" id="PF12833">
    <property type="entry name" value="HTH_18"/>
    <property type="match status" value="1"/>
</dbReference>
<gene>
    <name evidence="5" type="ORF">INT76_09365</name>
</gene>